<name>A0ABV4SP39_9ACTN</name>
<dbReference type="EMBL" id="JBGOSP010000011">
    <property type="protein sequence ID" value="MFA3839011.1"/>
    <property type="molecule type" value="Genomic_DNA"/>
</dbReference>
<keyword evidence="2" id="KW-1185">Reference proteome</keyword>
<accession>A0ABV4SP39</accession>
<dbReference type="Proteomes" id="UP001571476">
    <property type="component" value="Unassembled WGS sequence"/>
</dbReference>
<protein>
    <recommendedName>
        <fullName evidence="3">Transposase</fullName>
    </recommendedName>
</protein>
<dbReference type="RefSeq" id="WP_372563942.1">
    <property type="nucleotide sequence ID" value="NZ_JBGOSP010000011.1"/>
</dbReference>
<evidence type="ECO:0008006" key="3">
    <source>
        <dbReference type="Google" id="ProtNLM"/>
    </source>
</evidence>
<evidence type="ECO:0000313" key="2">
    <source>
        <dbReference type="Proteomes" id="UP001571476"/>
    </source>
</evidence>
<reference evidence="1 2" key="1">
    <citation type="submission" date="2024-08" db="EMBL/GenBank/DDBJ databases">
        <title>Genome sequence of Streptomyces aureus CACIA-1.46HGO.</title>
        <authorList>
            <person name="Evangelista-Martinez Z."/>
        </authorList>
    </citation>
    <scope>NUCLEOTIDE SEQUENCE [LARGE SCALE GENOMIC DNA]</scope>
    <source>
        <strain evidence="1 2">CACIA-1.46HGO</strain>
    </source>
</reference>
<organism evidence="1 2">
    <name type="scientific">Streptomyces aureus</name>
    <dbReference type="NCBI Taxonomy" id="193461"/>
    <lineage>
        <taxon>Bacteria</taxon>
        <taxon>Bacillati</taxon>
        <taxon>Actinomycetota</taxon>
        <taxon>Actinomycetes</taxon>
        <taxon>Kitasatosporales</taxon>
        <taxon>Streptomycetaceae</taxon>
        <taxon>Streptomyces</taxon>
    </lineage>
</organism>
<proteinExistence type="predicted"/>
<sequence>MTAQVARASNPGGTTAIWVRDRLDGLWCDEDFADWYPRDGRPGLSPAQLATVCVL</sequence>
<evidence type="ECO:0000313" key="1">
    <source>
        <dbReference type="EMBL" id="MFA3839011.1"/>
    </source>
</evidence>
<gene>
    <name evidence="1" type="ORF">ACEG43_23000</name>
</gene>
<comment type="caution">
    <text evidence="1">The sequence shown here is derived from an EMBL/GenBank/DDBJ whole genome shotgun (WGS) entry which is preliminary data.</text>
</comment>